<comment type="caution">
    <text evidence="1">The sequence shown here is derived from an EMBL/GenBank/DDBJ whole genome shotgun (WGS) entry which is preliminary data.</text>
</comment>
<dbReference type="KEGG" id="cci:CC1G_14276"/>
<name>D6RLR9_COPC7</name>
<evidence type="ECO:0000313" key="1">
    <source>
        <dbReference type="EMBL" id="EFI28252.1"/>
    </source>
</evidence>
<gene>
    <name evidence="1" type="ORF">CC1G_14276</name>
</gene>
<dbReference type="VEuPathDB" id="FungiDB:CC1G_14276"/>
<dbReference type="GeneID" id="9378299"/>
<dbReference type="InParanoid" id="D6RLR9"/>
<proteinExistence type="predicted"/>
<dbReference type="RefSeq" id="XP_002911746.1">
    <property type="nucleotide sequence ID" value="XM_002911700.1"/>
</dbReference>
<organism evidence="1 2">
    <name type="scientific">Coprinopsis cinerea (strain Okayama-7 / 130 / ATCC MYA-4618 / FGSC 9003)</name>
    <name type="common">Inky cap fungus</name>
    <name type="synonym">Hormographiella aspergillata</name>
    <dbReference type="NCBI Taxonomy" id="240176"/>
    <lineage>
        <taxon>Eukaryota</taxon>
        <taxon>Fungi</taxon>
        <taxon>Dikarya</taxon>
        <taxon>Basidiomycota</taxon>
        <taxon>Agaricomycotina</taxon>
        <taxon>Agaricomycetes</taxon>
        <taxon>Agaricomycetidae</taxon>
        <taxon>Agaricales</taxon>
        <taxon>Agaricineae</taxon>
        <taxon>Psathyrellaceae</taxon>
        <taxon>Coprinopsis</taxon>
    </lineage>
</organism>
<protein>
    <submittedName>
        <fullName evidence="1">Uncharacterized protein</fullName>
    </submittedName>
</protein>
<accession>D6RLR9</accession>
<dbReference type="Proteomes" id="UP000001861">
    <property type="component" value="Unassembled WGS sequence"/>
</dbReference>
<dbReference type="HOGENOM" id="CLU_1758706_0_0_1"/>
<dbReference type="EMBL" id="AACS02000003">
    <property type="protein sequence ID" value="EFI28252.1"/>
    <property type="molecule type" value="Genomic_DNA"/>
</dbReference>
<evidence type="ECO:0000313" key="2">
    <source>
        <dbReference type="Proteomes" id="UP000001861"/>
    </source>
</evidence>
<reference evidence="1 2" key="1">
    <citation type="journal article" date="2010" name="Proc. Natl. Acad. Sci. U.S.A.">
        <title>Insights into evolution of multicellular fungi from the assembled chromosomes of the mushroom Coprinopsis cinerea (Coprinus cinereus).</title>
        <authorList>
            <person name="Stajich J.E."/>
            <person name="Wilke S.K."/>
            <person name="Ahren D."/>
            <person name="Au C.H."/>
            <person name="Birren B.W."/>
            <person name="Borodovsky M."/>
            <person name="Burns C."/>
            <person name="Canback B."/>
            <person name="Casselton L.A."/>
            <person name="Cheng C.K."/>
            <person name="Deng J."/>
            <person name="Dietrich F.S."/>
            <person name="Fargo D.C."/>
            <person name="Farman M.L."/>
            <person name="Gathman A.C."/>
            <person name="Goldberg J."/>
            <person name="Guigo R."/>
            <person name="Hoegger P.J."/>
            <person name="Hooker J.B."/>
            <person name="Huggins A."/>
            <person name="James T.Y."/>
            <person name="Kamada T."/>
            <person name="Kilaru S."/>
            <person name="Kodira C."/>
            <person name="Kues U."/>
            <person name="Kupfer D."/>
            <person name="Kwan H.S."/>
            <person name="Lomsadze A."/>
            <person name="Li W."/>
            <person name="Lilly W.W."/>
            <person name="Ma L.J."/>
            <person name="Mackey A.J."/>
            <person name="Manning G."/>
            <person name="Martin F."/>
            <person name="Muraguchi H."/>
            <person name="Natvig D.O."/>
            <person name="Palmerini H."/>
            <person name="Ramesh M.A."/>
            <person name="Rehmeyer C.J."/>
            <person name="Roe B.A."/>
            <person name="Shenoy N."/>
            <person name="Stanke M."/>
            <person name="Ter-Hovhannisyan V."/>
            <person name="Tunlid A."/>
            <person name="Velagapudi R."/>
            <person name="Vision T.J."/>
            <person name="Zeng Q."/>
            <person name="Zolan M.E."/>
            <person name="Pukkila P.J."/>
        </authorList>
    </citation>
    <scope>NUCLEOTIDE SEQUENCE [LARGE SCALE GENOMIC DNA]</scope>
    <source>
        <strain evidence="2">Okayama-7 / 130 / ATCC MYA-4618 / FGSC 9003</strain>
    </source>
</reference>
<keyword evidence="2" id="KW-1185">Reference proteome</keyword>
<sequence length="148" mass="16672">MYQRYRMVLQTATAWAREQRKPMMSGINFDGEGGGRESYSRRVLNDSQQTLCVYYWRRNVDVAFLKYGDSELLGPSLVCLYVGRLGIDVALVSVGLVRAFHTVYIQLGKCLSRLWFKAQVSGRPLETLKTASISSITGASWSGFLCVK</sequence>
<dbReference type="AlphaFoldDB" id="D6RLR9"/>